<feature type="transmembrane region" description="Helical" evidence="1">
    <location>
        <begin position="126"/>
        <end position="152"/>
    </location>
</feature>
<accession>A0A2N9YHQ0</accession>
<protein>
    <submittedName>
        <fullName evidence="3">Phosphohydrolase</fullName>
    </submittedName>
</protein>
<dbReference type="InterPro" id="IPR052372">
    <property type="entry name" value="YpjD/HemX"/>
</dbReference>
<dbReference type="Pfam" id="PF01578">
    <property type="entry name" value="Cytochrom_C_asm"/>
    <property type="match status" value="1"/>
</dbReference>
<evidence type="ECO:0000313" key="4">
    <source>
        <dbReference type="Proteomes" id="UP000234271"/>
    </source>
</evidence>
<name>A0A2N9YHQ0_9GAMM</name>
<dbReference type="EMBL" id="CP018889">
    <property type="protein sequence ID" value="AUI69746.1"/>
    <property type="molecule type" value="Genomic_DNA"/>
</dbReference>
<dbReference type="InterPro" id="IPR002541">
    <property type="entry name" value="Cyt_c_assembly"/>
</dbReference>
<dbReference type="AlphaFoldDB" id="A0A2N9YHQ0"/>
<proteinExistence type="predicted"/>
<dbReference type="OrthoDB" id="9780793at2"/>
<keyword evidence="1" id="KW-0472">Membrane</keyword>
<feature type="transmembrane region" description="Helical" evidence="1">
    <location>
        <begin position="68"/>
        <end position="89"/>
    </location>
</feature>
<feature type="domain" description="Cytochrome c assembly protein" evidence="2">
    <location>
        <begin position="44"/>
        <end position="264"/>
    </location>
</feature>
<dbReference type="RefSeq" id="WP_062152414.1">
    <property type="nucleotide sequence ID" value="NZ_CP012373.2"/>
</dbReference>
<gene>
    <name evidence="3" type="ORF">BLE401_14310</name>
</gene>
<keyword evidence="4" id="KW-1185">Reference proteome</keyword>
<keyword evidence="1" id="KW-0812">Transmembrane</keyword>
<feature type="transmembrane region" description="Helical" evidence="1">
    <location>
        <begin position="213"/>
        <end position="234"/>
    </location>
</feature>
<feature type="transmembrane region" description="Helical" evidence="1">
    <location>
        <begin position="178"/>
        <end position="201"/>
    </location>
</feature>
<dbReference type="GO" id="GO:0017004">
    <property type="term" value="P:cytochrome complex assembly"/>
    <property type="evidence" value="ECO:0007669"/>
    <property type="project" value="InterPro"/>
</dbReference>
<dbReference type="PANTHER" id="PTHR38034:SF1">
    <property type="entry name" value="INNER MEMBRANE PROTEIN YPJD"/>
    <property type="match status" value="1"/>
</dbReference>
<feature type="transmembrane region" description="Helical" evidence="1">
    <location>
        <begin position="240"/>
        <end position="262"/>
    </location>
</feature>
<feature type="transmembrane region" description="Helical" evidence="1">
    <location>
        <begin position="95"/>
        <end position="114"/>
    </location>
</feature>
<dbReference type="KEGG" id="blep:AL038_09970"/>
<evidence type="ECO:0000259" key="2">
    <source>
        <dbReference type="Pfam" id="PF01578"/>
    </source>
</evidence>
<organism evidence="3 4">
    <name type="scientific">Beggiatoa leptomitoformis</name>
    <dbReference type="NCBI Taxonomy" id="288004"/>
    <lineage>
        <taxon>Bacteria</taxon>
        <taxon>Pseudomonadati</taxon>
        <taxon>Pseudomonadota</taxon>
        <taxon>Gammaproteobacteria</taxon>
        <taxon>Thiotrichales</taxon>
        <taxon>Thiotrichaceae</taxon>
        <taxon>Beggiatoa</taxon>
    </lineage>
</organism>
<dbReference type="STRING" id="288004.AL038_09970"/>
<feature type="transmembrane region" description="Helical" evidence="1">
    <location>
        <begin position="39"/>
        <end position="56"/>
    </location>
</feature>
<dbReference type="Proteomes" id="UP000234271">
    <property type="component" value="Chromosome"/>
</dbReference>
<evidence type="ECO:0000256" key="1">
    <source>
        <dbReference type="SAM" id="Phobius"/>
    </source>
</evidence>
<reference evidence="4" key="1">
    <citation type="submission" date="2016-12" db="EMBL/GenBank/DDBJ databases">
        <title>Complete Genome Sequence of Beggiatoa leptomitiformis D-401.</title>
        <authorList>
            <person name="Fomenkov A."/>
            <person name="Vincze T."/>
            <person name="Grabovich M."/>
            <person name="Anton B.P."/>
            <person name="Dubinina G."/>
            <person name="Orlova M."/>
            <person name="Belousova E."/>
            <person name="Roberts R.J."/>
        </authorList>
    </citation>
    <scope>NUCLEOTIDE SEQUENCE [LARGE SCALE GENOMIC DNA]</scope>
    <source>
        <strain evidence="4">D-401</strain>
    </source>
</reference>
<keyword evidence="1" id="KW-1133">Transmembrane helix</keyword>
<keyword evidence="3" id="KW-0378">Hydrolase</keyword>
<dbReference type="GO" id="GO:0016787">
    <property type="term" value="F:hydrolase activity"/>
    <property type="evidence" value="ECO:0007669"/>
    <property type="project" value="UniProtKB-KW"/>
</dbReference>
<dbReference type="GO" id="GO:0005886">
    <property type="term" value="C:plasma membrane"/>
    <property type="evidence" value="ECO:0007669"/>
    <property type="project" value="TreeGrafter"/>
</dbReference>
<evidence type="ECO:0000313" key="3">
    <source>
        <dbReference type="EMBL" id="AUI69746.1"/>
    </source>
</evidence>
<dbReference type="GO" id="GO:0020037">
    <property type="term" value="F:heme binding"/>
    <property type="evidence" value="ECO:0007669"/>
    <property type="project" value="InterPro"/>
</dbReference>
<dbReference type="PANTHER" id="PTHR38034">
    <property type="entry name" value="INNER MEMBRANE PROTEIN YPJD"/>
    <property type="match status" value="1"/>
</dbReference>
<sequence>MNTLMLSFSAMLLYIATAMARFYGKLDNNTYLFIPQKTMLMGLGIVAVILHALVLYQSVVTPEGLNLGVFNAASMVTWVIALLLLLTLSREPVENLIFILFPLAALSIALDTYFPSVRILAVELGVKFHIFSAIVAYSFLSISALQAIFIAIQDYQLRHKHPGWVIQILPPLQIMETLLFQLIALGIFWLSLGLISGFLFVEDLFAQHLVHKTVLSLIAWGFFVILLWGHWQYGWRGRKAIYWTLSGFVLLMLAYFGSKIVLELVLQRY</sequence>